<keyword evidence="3" id="KW-1003">Cell membrane</keyword>
<dbReference type="GO" id="GO:0005886">
    <property type="term" value="C:plasma membrane"/>
    <property type="evidence" value="ECO:0007669"/>
    <property type="project" value="UniProtKB-SubCell"/>
</dbReference>
<accession>A0A382TZH5</accession>
<keyword evidence="5 7" id="KW-1133">Transmembrane helix</keyword>
<organism evidence="9">
    <name type="scientific">marine metagenome</name>
    <dbReference type="NCBI Taxonomy" id="408172"/>
    <lineage>
        <taxon>unclassified sequences</taxon>
        <taxon>metagenomes</taxon>
        <taxon>ecological metagenomes</taxon>
    </lineage>
</organism>
<evidence type="ECO:0000256" key="1">
    <source>
        <dbReference type="ARBA" id="ARBA00004651"/>
    </source>
</evidence>
<protein>
    <recommendedName>
        <fullName evidence="8">ABC transmembrane type-1 domain-containing protein</fullName>
    </recommendedName>
</protein>
<dbReference type="Pfam" id="PF00528">
    <property type="entry name" value="BPD_transp_1"/>
    <property type="match status" value="1"/>
</dbReference>
<dbReference type="InterPro" id="IPR035906">
    <property type="entry name" value="MetI-like_sf"/>
</dbReference>
<evidence type="ECO:0000256" key="2">
    <source>
        <dbReference type="ARBA" id="ARBA00022448"/>
    </source>
</evidence>
<evidence type="ECO:0000256" key="5">
    <source>
        <dbReference type="ARBA" id="ARBA00022989"/>
    </source>
</evidence>
<evidence type="ECO:0000256" key="6">
    <source>
        <dbReference type="ARBA" id="ARBA00023136"/>
    </source>
</evidence>
<name>A0A382TZH5_9ZZZZ</name>
<evidence type="ECO:0000313" key="9">
    <source>
        <dbReference type="EMBL" id="SVD27095.1"/>
    </source>
</evidence>
<dbReference type="GO" id="GO:0055085">
    <property type="term" value="P:transmembrane transport"/>
    <property type="evidence" value="ECO:0007669"/>
    <property type="project" value="InterPro"/>
</dbReference>
<evidence type="ECO:0000256" key="3">
    <source>
        <dbReference type="ARBA" id="ARBA00022475"/>
    </source>
</evidence>
<dbReference type="PANTHER" id="PTHR30465:SF43">
    <property type="entry name" value="OLIGOPEPTIDE ABC TRANSPORTER, PERMEASE PROTEIN"/>
    <property type="match status" value="1"/>
</dbReference>
<dbReference type="SUPFAM" id="SSF161098">
    <property type="entry name" value="MetI-like"/>
    <property type="match status" value="1"/>
</dbReference>
<dbReference type="PANTHER" id="PTHR30465">
    <property type="entry name" value="INNER MEMBRANE ABC TRANSPORTER"/>
    <property type="match status" value="1"/>
</dbReference>
<keyword evidence="4 7" id="KW-0812">Transmembrane</keyword>
<evidence type="ECO:0000259" key="8">
    <source>
        <dbReference type="PROSITE" id="PS50928"/>
    </source>
</evidence>
<dbReference type="AlphaFoldDB" id="A0A382TZH5"/>
<feature type="transmembrane region" description="Helical" evidence="7">
    <location>
        <begin position="28"/>
        <end position="53"/>
    </location>
</feature>
<evidence type="ECO:0000256" key="4">
    <source>
        <dbReference type="ARBA" id="ARBA00022692"/>
    </source>
</evidence>
<feature type="transmembrane region" description="Helical" evidence="7">
    <location>
        <begin position="220"/>
        <end position="247"/>
    </location>
</feature>
<dbReference type="InterPro" id="IPR000515">
    <property type="entry name" value="MetI-like"/>
</dbReference>
<feature type="transmembrane region" description="Helical" evidence="7">
    <location>
        <begin position="190"/>
        <end position="214"/>
    </location>
</feature>
<keyword evidence="2" id="KW-0813">Transport</keyword>
<sequence length="254" mass="28188">WIGGCVQGDFGYSFEWRRPVADLIGERLGLTFVMSLGSLVFMWAVAIPIGIYSARNRLKWSDYSLTFVAFIGLCVPNFVIALIAMYASVFWFGGSAGGLFSQEYKYAAWSLAKVWDLLRHLWVPVVVIGAAGTATMMRLMRTSMLDVLDRAYITTARAKGLAERWVIYKYAVRVAINPMISIMGMQIPQLVSGSIIVAIVLGLPTTGPLFYRALETQDMYLAGTFLMLLAILLLLGNLLADILLALVDPRIRLE</sequence>
<feature type="transmembrane region" description="Helical" evidence="7">
    <location>
        <begin position="65"/>
        <end position="92"/>
    </location>
</feature>
<feature type="non-terminal residue" evidence="9">
    <location>
        <position position="1"/>
    </location>
</feature>
<keyword evidence="6 7" id="KW-0472">Membrane</keyword>
<dbReference type="PROSITE" id="PS50928">
    <property type="entry name" value="ABC_TM1"/>
    <property type="match status" value="1"/>
</dbReference>
<comment type="subcellular location">
    <subcellularLocation>
        <location evidence="1">Cell membrane</location>
        <topology evidence="1">Multi-pass membrane protein</topology>
    </subcellularLocation>
</comment>
<evidence type="ECO:0000256" key="7">
    <source>
        <dbReference type="SAM" id="Phobius"/>
    </source>
</evidence>
<reference evidence="9" key="1">
    <citation type="submission" date="2018-05" db="EMBL/GenBank/DDBJ databases">
        <authorList>
            <person name="Lanie J.A."/>
            <person name="Ng W.-L."/>
            <person name="Kazmierczak K.M."/>
            <person name="Andrzejewski T.M."/>
            <person name="Davidsen T.M."/>
            <person name="Wayne K.J."/>
            <person name="Tettelin H."/>
            <person name="Glass J.I."/>
            <person name="Rusch D."/>
            <person name="Podicherti R."/>
            <person name="Tsui H.-C.T."/>
            <person name="Winkler M.E."/>
        </authorList>
    </citation>
    <scope>NUCLEOTIDE SEQUENCE</scope>
</reference>
<feature type="transmembrane region" description="Helical" evidence="7">
    <location>
        <begin position="121"/>
        <end position="140"/>
    </location>
</feature>
<dbReference type="EMBL" id="UINC01140130">
    <property type="protein sequence ID" value="SVD27095.1"/>
    <property type="molecule type" value="Genomic_DNA"/>
</dbReference>
<proteinExistence type="predicted"/>
<dbReference type="CDD" id="cd06261">
    <property type="entry name" value="TM_PBP2"/>
    <property type="match status" value="1"/>
</dbReference>
<gene>
    <name evidence="9" type="ORF">METZ01_LOCUS379949</name>
</gene>
<dbReference type="Gene3D" id="1.10.3720.10">
    <property type="entry name" value="MetI-like"/>
    <property type="match status" value="1"/>
</dbReference>
<feature type="domain" description="ABC transmembrane type-1" evidence="8">
    <location>
        <begin position="28"/>
        <end position="244"/>
    </location>
</feature>